<evidence type="ECO:0000259" key="5">
    <source>
        <dbReference type="PROSITE" id="PS50195"/>
    </source>
</evidence>
<dbReference type="AlphaFoldDB" id="A0A667YAJ6"/>
<dbReference type="Pfam" id="PF00018">
    <property type="entry name" value="SH3_1"/>
    <property type="match status" value="1"/>
</dbReference>
<dbReference type="InterPro" id="IPR035758">
    <property type="entry name" value="NoxO1_SH3_2"/>
</dbReference>
<feature type="region of interest" description="Disordered" evidence="3">
    <location>
        <begin position="427"/>
        <end position="446"/>
    </location>
</feature>
<dbReference type="SUPFAM" id="SSF50044">
    <property type="entry name" value="SH3-domain"/>
    <property type="match status" value="2"/>
</dbReference>
<keyword evidence="1 2" id="KW-0728">SH3 domain</keyword>
<feature type="domain" description="SH3" evidence="4">
    <location>
        <begin position="232"/>
        <end position="291"/>
    </location>
</feature>
<keyword evidence="7" id="KW-1185">Reference proteome</keyword>
<proteinExistence type="predicted"/>
<reference evidence="6" key="3">
    <citation type="submission" date="2025-09" db="UniProtKB">
        <authorList>
            <consortium name="Ensembl"/>
        </authorList>
    </citation>
    <scope>IDENTIFICATION</scope>
</reference>
<name>A0A667YAJ6_9TELE</name>
<reference evidence="6" key="2">
    <citation type="submission" date="2025-08" db="UniProtKB">
        <authorList>
            <consortium name="Ensembl"/>
        </authorList>
    </citation>
    <scope>IDENTIFICATION</scope>
</reference>
<feature type="domain" description="SH3" evidence="4">
    <location>
        <begin position="165"/>
        <end position="227"/>
    </location>
</feature>
<dbReference type="GeneTree" id="ENSGT00940000158812"/>
<dbReference type="PANTHER" id="PTHR15706:SF10">
    <property type="entry name" value="NADPH OXIDASE ORGANIZER 1"/>
    <property type="match status" value="1"/>
</dbReference>
<dbReference type="FunFam" id="2.30.30.40:FF:000233">
    <property type="entry name" value="NADPH oxidase organizer 1"/>
    <property type="match status" value="1"/>
</dbReference>
<evidence type="ECO:0000256" key="3">
    <source>
        <dbReference type="SAM" id="MobiDB-lite"/>
    </source>
</evidence>
<dbReference type="GO" id="GO:0042554">
    <property type="term" value="P:superoxide anion generation"/>
    <property type="evidence" value="ECO:0007669"/>
    <property type="project" value="TreeGrafter"/>
</dbReference>
<dbReference type="GO" id="GO:0016176">
    <property type="term" value="F:superoxide-generating NADPH oxidase activator activity"/>
    <property type="evidence" value="ECO:0007669"/>
    <property type="project" value="TreeGrafter"/>
</dbReference>
<dbReference type="InParanoid" id="A0A667YAJ6"/>
<dbReference type="PROSITE" id="PS50195">
    <property type="entry name" value="PX"/>
    <property type="match status" value="1"/>
</dbReference>
<dbReference type="Ensembl" id="ENSMMDT00005025143.1">
    <property type="protein sequence ID" value="ENSMMDP00005024617.1"/>
    <property type="gene ID" value="ENSMMDG00005011841.1"/>
</dbReference>
<feature type="region of interest" description="Disordered" evidence="3">
    <location>
        <begin position="333"/>
        <end position="407"/>
    </location>
</feature>
<dbReference type="FunFam" id="2.30.30.40:FF:000219">
    <property type="entry name" value="NADPH oxidase organizer 1"/>
    <property type="match status" value="1"/>
</dbReference>
<dbReference type="PROSITE" id="PS50002">
    <property type="entry name" value="SH3"/>
    <property type="match status" value="2"/>
</dbReference>
<dbReference type="SUPFAM" id="SSF64268">
    <property type="entry name" value="PX domain"/>
    <property type="match status" value="1"/>
</dbReference>
<dbReference type="Proteomes" id="UP000472263">
    <property type="component" value="Chromosome 8"/>
</dbReference>
<dbReference type="FunFam" id="3.30.1520.10:FF:000040">
    <property type="entry name" value="NADPH oxidase organizer 1"/>
    <property type="match status" value="1"/>
</dbReference>
<dbReference type="GO" id="GO:0035091">
    <property type="term" value="F:phosphatidylinositol binding"/>
    <property type="evidence" value="ECO:0007669"/>
    <property type="project" value="InterPro"/>
</dbReference>
<dbReference type="InterPro" id="IPR001452">
    <property type="entry name" value="SH3_domain"/>
</dbReference>
<dbReference type="InterPro" id="IPR001683">
    <property type="entry name" value="PX_dom"/>
</dbReference>
<evidence type="ECO:0000259" key="4">
    <source>
        <dbReference type="PROSITE" id="PS50002"/>
    </source>
</evidence>
<dbReference type="InterPro" id="IPR036028">
    <property type="entry name" value="SH3-like_dom_sf"/>
</dbReference>
<dbReference type="SMART" id="SM00326">
    <property type="entry name" value="SH3"/>
    <property type="match status" value="2"/>
</dbReference>
<dbReference type="CDD" id="cd12024">
    <property type="entry name" value="SH3_NoxO1_2"/>
    <property type="match status" value="1"/>
</dbReference>
<feature type="domain" description="PX" evidence="5">
    <location>
        <begin position="1"/>
        <end position="128"/>
    </location>
</feature>
<evidence type="ECO:0000256" key="1">
    <source>
        <dbReference type="ARBA" id="ARBA00022443"/>
    </source>
</evidence>
<evidence type="ECO:0000313" key="6">
    <source>
        <dbReference type="Ensembl" id="ENSMMDP00005024617.1"/>
    </source>
</evidence>
<feature type="compositionally biased region" description="Low complexity" evidence="3">
    <location>
        <begin position="375"/>
        <end position="394"/>
    </location>
</feature>
<dbReference type="PANTHER" id="PTHR15706">
    <property type="entry name" value="SH3 MULTIPLE DOMAIN"/>
    <property type="match status" value="1"/>
</dbReference>
<evidence type="ECO:0000313" key="7">
    <source>
        <dbReference type="Proteomes" id="UP000472263"/>
    </source>
</evidence>
<dbReference type="Gene3D" id="3.30.1520.10">
    <property type="entry name" value="Phox-like domain"/>
    <property type="match status" value="1"/>
</dbReference>
<protein>
    <submittedName>
        <fullName evidence="6">NADPH oxidase organizer 1a</fullName>
    </submittedName>
</protein>
<sequence length="474" mass="53569">MEPQRYPVSIRLIGVMHKEKSKMYMTSVLWSDQNDIVVYRSFQDFKKMHKQMKKAFPPANPLKKSDRIIPKFRGRYQKMRRGKKKGPSKSLVRLKFLEKYCNDLLSCDPRVIQTPSLIQFFHPKDQDLQPEFAKNSIMVMPSDDIMGGEGGQESRVGGGNVTQPFVTQTYRCVAPYETKDTKNKPFKVAVDEKLDVLIKDKAGWWLVENEDKRLAWFPAPFLEKCKLSALSHPGMLYTAAKSYKATKDDELTVEIGSVVEVLQKSENGWWLIRYSGKAGYIPSMFLKPYNNPHVRMAALQLDLRSSTLNLSQLQVPSSGLARQSHQLSYSQGNLLQLPGNRPSSPTPVQPPNKYKSRSLNTLSEPHQERGRSRTFSFSDDLSSSSASSSLNLSSGPVDKQLHLSRTPPPMMANRLSPASDMDAKIATSTSDPNLYRGPTTPKVPPRPRAQEILTRCTTITRKNASRPGTWSNSW</sequence>
<organism evidence="6 7">
    <name type="scientific">Myripristis murdjan</name>
    <name type="common">pinecone soldierfish</name>
    <dbReference type="NCBI Taxonomy" id="586833"/>
    <lineage>
        <taxon>Eukaryota</taxon>
        <taxon>Metazoa</taxon>
        <taxon>Chordata</taxon>
        <taxon>Craniata</taxon>
        <taxon>Vertebrata</taxon>
        <taxon>Euteleostomi</taxon>
        <taxon>Actinopterygii</taxon>
        <taxon>Neopterygii</taxon>
        <taxon>Teleostei</taxon>
        <taxon>Neoteleostei</taxon>
        <taxon>Acanthomorphata</taxon>
        <taxon>Holocentriformes</taxon>
        <taxon>Holocentridae</taxon>
        <taxon>Myripristis</taxon>
    </lineage>
</organism>
<dbReference type="Gene3D" id="2.30.30.40">
    <property type="entry name" value="SH3 Domains"/>
    <property type="match status" value="2"/>
</dbReference>
<dbReference type="InterPro" id="IPR051228">
    <property type="entry name" value="NADPH_Oxidase/PX-Domain"/>
</dbReference>
<reference evidence="6" key="1">
    <citation type="submission" date="2019-06" db="EMBL/GenBank/DDBJ databases">
        <authorList>
            <consortium name="Wellcome Sanger Institute Data Sharing"/>
        </authorList>
    </citation>
    <scope>NUCLEOTIDE SEQUENCE [LARGE SCALE GENOMIC DNA]</scope>
</reference>
<gene>
    <name evidence="6" type="primary">noxo1a</name>
</gene>
<dbReference type="Pfam" id="PF00787">
    <property type="entry name" value="PX"/>
    <property type="match status" value="1"/>
</dbReference>
<dbReference type="SMART" id="SM00312">
    <property type="entry name" value="PX"/>
    <property type="match status" value="1"/>
</dbReference>
<evidence type="ECO:0000256" key="2">
    <source>
        <dbReference type="PROSITE-ProRule" id="PRU00192"/>
    </source>
</evidence>
<dbReference type="GO" id="GO:0005737">
    <property type="term" value="C:cytoplasm"/>
    <property type="evidence" value="ECO:0007669"/>
    <property type="project" value="TreeGrafter"/>
</dbReference>
<accession>A0A667YAJ6</accession>
<dbReference type="InterPro" id="IPR036871">
    <property type="entry name" value="PX_dom_sf"/>
</dbReference>